<evidence type="ECO:0000313" key="5">
    <source>
        <dbReference type="Proteomes" id="UP001594351"/>
    </source>
</evidence>
<dbReference type="Pfam" id="PF13181">
    <property type="entry name" value="TPR_8"/>
    <property type="match status" value="4"/>
</dbReference>
<dbReference type="Pfam" id="PF13414">
    <property type="entry name" value="TPR_11"/>
    <property type="match status" value="1"/>
</dbReference>
<dbReference type="InterPro" id="IPR011990">
    <property type="entry name" value="TPR-like_helical_dom_sf"/>
</dbReference>
<dbReference type="Pfam" id="PF13432">
    <property type="entry name" value="TPR_16"/>
    <property type="match status" value="1"/>
</dbReference>
<feature type="repeat" description="TPR" evidence="1">
    <location>
        <begin position="738"/>
        <end position="771"/>
    </location>
</feature>
<dbReference type="SMART" id="SM00028">
    <property type="entry name" value="TPR"/>
    <property type="match status" value="11"/>
</dbReference>
<feature type="repeat" description="TPR" evidence="1">
    <location>
        <begin position="806"/>
        <end position="839"/>
    </location>
</feature>
<dbReference type="CDD" id="cd16148">
    <property type="entry name" value="sulfatase_like"/>
    <property type="match status" value="1"/>
</dbReference>
<comment type="caution">
    <text evidence="4">The sequence shown here is derived from an EMBL/GenBank/DDBJ whole genome shotgun (WGS) entry which is preliminary data.</text>
</comment>
<reference evidence="4 5" key="1">
    <citation type="submission" date="2024-09" db="EMBL/GenBank/DDBJ databases">
        <title>Laminarin stimulates single cell rates of sulfate reduction while oxygen inhibits transcriptomic activity in coastal marine sediment.</title>
        <authorList>
            <person name="Lindsay M."/>
            <person name="Orcutt B."/>
            <person name="Emerson D."/>
            <person name="Stepanauskas R."/>
            <person name="D'Angelo T."/>
        </authorList>
    </citation>
    <scope>NUCLEOTIDE SEQUENCE [LARGE SCALE GENOMIC DNA]</scope>
    <source>
        <strain evidence="4">SAG AM-311-K15</strain>
    </source>
</reference>
<dbReference type="PROSITE" id="PS50005">
    <property type="entry name" value="TPR"/>
    <property type="match status" value="9"/>
</dbReference>
<dbReference type="Gene3D" id="1.25.40.10">
    <property type="entry name" value="Tetratricopeptide repeat domain"/>
    <property type="match status" value="2"/>
</dbReference>
<name>A0ABV6YTP5_UNCC1</name>
<gene>
    <name evidence="4" type="ORF">ACFL27_05120</name>
</gene>
<dbReference type="SUPFAM" id="SSF53649">
    <property type="entry name" value="Alkaline phosphatase-like"/>
    <property type="match status" value="1"/>
</dbReference>
<feature type="repeat" description="TPR" evidence="1">
    <location>
        <begin position="534"/>
        <end position="567"/>
    </location>
</feature>
<dbReference type="InterPro" id="IPR019734">
    <property type="entry name" value="TPR_rpt"/>
</dbReference>
<feature type="repeat" description="TPR" evidence="1">
    <location>
        <begin position="772"/>
        <end position="805"/>
    </location>
</feature>
<protein>
    <submittedName>
        <fullName evidence="4">Sulfatase-like hydrolase/transferase</fullName>
    </submittedName>
</protein>
<dbReference type="SUPFAM" id="SSF48452">
    <property type="entry name" value="TPR-like"/>
    <property type="match status" value="2"/>
</dbReference>
<dbReference type="PROSITE" id="PS50293">
    <property type="entry name" value="TPR_REGION"/>
    <property type="match status" value="1"/>
</dbReference>
<dbReference type="Gene3D" id="3.40.720.10">
    <property type="entry name" value="Alkaline Phosphatase, subunit A"/>
    <property type="match status" value="2"/>
</dbReference>
<evidence type="ECO:0000259" key="3">
    <source>
        <dbReference type="Pfam" id="PF00884"/>
    </source>
</evidence>
<keyword evidence="1" id="KW-0802">TPR repeat</keyword>
<evidence type="ECO:0000256" key="1">
    <source>
        <dbReference type="PROSITE-ProRule" id="PRU00339"/>
    </source>
</evidence>
<keyword evidence="2" id="KW-0812">Transmembrane</keyword>
<feature type="domain" description="Sulfatase N-terminal" evidence="3">
    <location>
        <begin position="51"/>
        <end position="321"/>
    </location>
</feature>
<evidence type="ECO:0000313" key="4">
    <source>
        <dbReference type="EMBL" id="MFC1849574.1"/>
    </source>
</evidence>
<dbReference type="Pfam" id="PF00884">
    <property type="entry name" value="Sulfatase"/>
    <property type="match status" value="1"/>
</dbReference>
<dbReference type="EMBL" id="JBHPBY010000046">
    <property type="protein sequence ID" value="MFC1849574.1"/>
    <property type="molecule type" value="Genomic_DNA"/>
</dbReference>
<dbReference type="PANTHER" id="PTHR43751">
    <property type="entry name" value="SULFATASE"/>
    <property type="match status" value="1"/>
</dbReference>
<dbReference type="Proteomes" id="UP001594351">
    <property type="component" value="Unassembled WGS sequence"/>
</dbReference>
<dbReference type="InterPro" id="IPR017850">
    <property type="entry name" value="Alkaline_phosphatase_core_sf"/>
</dbReference>
<accession>A0ABV6YTP5</accession>
<keyword evidence="2" id="KW-1133">Transmembrane helix</keyword>
<organism evidence="4 5">
    <name type="scientific">candidate division CSSED10-310 bacterium</name>
    <dbReference type="NCBI Taxonomy" id="2855610"/>
    <lineage>
        <taxon>Bacteria</taxon>
        <taxon>Bacteria division CSSED10-310</taxon>
    </lineage>
</organism>
<keyword evidence="2" id="KW-0472">Membrane</keyword>
<proteinExistence type="predicted"/>
<feature type="repeat" description="TPR" evidence="1">
    <location>
        <begin position="704"/>
        <end position="737"/>
    </location>
</feature>
<feature type="repeat" description="TPR" evidence="1">
    <location>
        <begin position="602"/>
        <end position="635"/>
    </location>
</feature>
<dbReference type="InterPro" id="IPR052701">
    <property type="entry name" value="GAG_Ulvan_Degrading_Sulfatases"/>
</dbReference>
<sequence>MFCSSSGGRIASIKVQSGGFTHARWLFLIIVIILGISVTLPLYADPNPIEHILLISIDTCRADHLQCYGFPENTTPVIDQLARESVLFTNAISPVPITLPAHCSMLTGVNPPSHGVHDNIGQRLSESEVTLAELLQKKGFKTGAIISSFVLNSLFGLRQGFDDYYNTSENSKSETQIPERRSKETSRLALDWLTKYSQERFFLFLHYYDPHDEYRPPEPYRTQFPDNFYAGEIAYTDNSIGLVLNKLKELKLYDSTLIILTGDHGEMLGEHGEETHTFFIYQSALKVPLIFKLSSLSQPRLIKQLAGIIDIVPTICSLLGIECPGKVQGSDLSAYLGFKKQTINDRNLYCESFAPTRFDANPLFGLINNEWKYIMTTRPELYELNQDPRESNNLITTIPQKGNSFQSSLEHILSQARAGKNPDNKFTLDQVERQQLHALGYVTDSGVSATFMVDQTMADPKDQISYKTAIIKLEKLIFHENFNEAAIIGKELLLDRKDSLQALLTMAKISEGQNDLAQAKTYLTQAINVQPENYLPYSEIARILSEMNRNEEAVDYFKKAIALEPGIPMLLNSLAVAQLSIGEIDQAIENFQKALQINPQLAMVQSNLGHTWLKKGKPEKAIKHLKKSLQLNQFQPIQLDALIKILSQLNRLPAESGFFDELLIHHPQDLKLLITLSNEYLIVREFELALKYLNKILNFNPNLSTVRKNLGIALESLDRQEEALEHYLFSVKIKPDQADVLASIANIYLLLEDLDAAMTYYKKAVKFWPDNPRLYYFMGVVLIRKGEHNKAIHQFQNALYREPEMPAAHNALGRILAHLGQYEQAASHYSESLEAAAEQPDTLIEISEVYYRLGKKEKTVEYLKKALDFKPEWPQGLNNLAWLKATSPDVQIFDPEGALRMATRACELTEYKKPYFLGTLAAAFAAAGQFKAAIKIAEKKLAIAKNSGLATMAAETQKMIDLFKTGQPYRAPD</sequence>
<feature type="repeat" description="TPR" evidence="1">
    <location>
        <begin position="670"/>
        <end position="703"/>
    </location>
</feature>
<dbReference type="PANTHER" id="PTHR43751:SF3">
    <property type="entry name" value="SULFATASE N-TERMINAL DOMAIN-CONTAINING PROTEIN"/>
    <property type="match status" value="1"/>
</dbReference>
<feature type="repeat" description="TPR" evidence="1">
    <location>
        <begin position="840"/>
        <end position="873"/>
    </location>
</feature>
<evidence type="ECO:0000256" key="2">
    <source>
        <dbReference type="SAM" id="Phobius"/>
    </source>
</evidence>
<dbReference type="InterPro" id="IPR000917">
    <property type="entry name" value="Sulfatase_N"/>
</dbReference>
<feature type="transmembrane region" description="Helical" evidence="2">
    <location>
        <begin position="25"/>
        <end position="44"/>
    </location>
</feature>
<keyword evidence="5" id="KW-1185">Reference proteome</keyword>
<feature type="repeat" description="TPR" evidence="1">
    <location>
        <begin position="568"/>
        <end position="601"/>
    </location>
</feature>